<reference evidence="1" key="1">
    <citation type="journal article" date="2018" name="DNA Res.">
        <title>Multiple hybrid de novo genome assembly of finger millet, an orphan allotetraploid crop.</title>
        <authorList>
            <person name="Hatakeyama M."/>
            <person name="Aluri S."/>
            <person name="Balachadran M.T."/>
            <person name="Sivarajan S.R."/>
            <person name="Patrignani A."/>
            <person name="Gruter S."/>
            <person name="Poveda L."/>
            <person name="Shimizu-Inatsugi R."/>
            <person name="Baeten J."/>
            <person name="Francoijs K.J."/>
            <person name="Nataraja K.N."/>
            <person name="Reddy Y.A.N."/>
            <person name="Phadnis S."/>
            <person name="Ravikumar R.L."/>
            <person name="Schlapbach R."/>
            <person name="Sreeman S.M."/>
            <person name="Shimizu K.K."/>
        </authorList>
    </citation>
    <scope>NUCLEOTIDE SEQUENCE</scope>
</reference>
<name>A0AAV5CNC9_ELECO</name>
<comment type="caution">
    <text evidence="1">The sequence shown here is derived from an EMBL/GenBank/DDBJ whole genome shotgun (WGS) entry which is preliminary data.</text>
</comment>
<reference evidence="1" key="2">
    <citation type="submission" date="2021-12" db="EMBL/GenBank/DDBJ databases">
        <title>Resequencing data analysis of finger millet.</title>
        <authorList>
            <person name="Hatakeyama M."/>
            <person name="Aluri S."/>
            <person name="Balachadran M.T."/>
            <person name="Sivarajan S.R."/>
            <person name="Poveda L."/>
            <person name="Shimizu-Inatsugi R."/>
            <person name="Schlapbach R."/>
            <person name="Sreeman S.M."/>
            <person name="Shimizu K.K."/>
        </authorList>
    </citation>
    <scope>NUCLEOTIDE SEQUENCE</scope>
</reference>
<organism evidence="1 2">
    <name type="scientific">Eleusine coracana subsp. coracana</name>
    <dbReference type="NCBI Taxonomy" id="191504"/>
    <lineage>
        <taxon>Eukaryota</taxon>
        <taxon>Viridiplantae</taxon>
        <taxon>Streptophyta</taxon>
        <taxon>Embryophyta</taxon>
        <taxon>Tracheophyta</taxon>
        <taxon>Spermatophyta</taxon>
        <taxon>Magnoliopsida</taxon>
        <taxon>Liliopsida</taxon>
        <taxon>Poales</taxon>
        <taxon>Poaceae</taxon>
        <taxon>PACMAD clade</taxon>
        <taxon>Chloridoideae</taxon>
        <taxon>Cynodonteae</taxon>
        <taxon>Eleusininae</taxon>
        <taxon>Eleusine</taxon>
    </lineage>
</organism>
<proteinExistence type="predicted"/>
<dbReference type="AlphaFoldDB" id="A0AAV5CNC9"/>
<evidence type="ECO:0000313" key="1">
    <source>
        <dbReference type="EMBL" id="GJM99952.1"/>
    </source>
</evidence>
<protein>
    <recommendedName>
        <fullName evidence="3">Reverse transcriptase</fullName>
    </recommendedName>
</protein>
<gene>
    <name evidence="1" type="primary">ga17095</name>
    <name evidence="1" type="ORF">PR202_ga17095</name>
</gene>
<dbReference type="EMBL" id="BQKI01000008">
    <property type="protein sequence ID" value="GJM99952.1"/>
    <property type="molecule type" value="Genomic_DNA"/>
</dbReference>
<evidence type="ECO:0000313" key="2">
    <source>
        <dbReference type="Proteomes" id="UP001054889"/>
    </source>
</evidence>
<dbReference type="Proteomes" id="UP001054889">
    <property type="component" value="Unassembled WGS sequence"/>
</dbReference>
<keyword evidence="2" id="KW-1185">Reference proteome</keyword>
<sequence length="176" mass="21129">MDSIRAKFFWQGANDKSKYYMMRWDAVTRPKKFGGLGIINTRIMNDCLLTKWIYKICRDCQDTWCKLLKAEYMPDNDFFSSKVRGTSQFWQGLHKVKHLFQWGAIYKGRNGKRTRFWQEWNHLTQNVTLQDTKDEIEWGLGKSRMFTTRSLYRFLTFRGINNNIISKVWSAKILLK</sequence>
<evidence type="ECO:0008006" key="3">
    <source>
        <dbReference type="Google" id="ProtNLM"/>
    </source>
</evidence>
<accession>A0AAV5CNC9</accession>